<dbReference type="PANTHER" id="PTHR42718:SF9">
    <property type="entry name" value="MAJOR FACILITATOR SUPERFAMILY MULTIDRUG TRANSPORTER MFSC"/>
    <property type="match status" value="1"/>
</dbReference>
<dbReference type="CDD" id="cd17321">
    <property type="entry name" value="MFS_MMR_MDR_like"/>
    <property type="match status" value="1"/>
</dbReference>
<evidence type="ECO:0000256" key="3">
    <source>
        <dbReference type="ARBA" id="ARBA00022448"/>
    </source>
</evidence>
<evidence type="ECO:0000313" key="11">
    <source>
        <dbReference type="Proteomes" id="UP001597114"/>
    </source>
</evidence>
<dbReference type="PRINTS" id="PR01036">
    <property type="entry name" value="TCRTETB"/>
</dbReference>
<dbReference type="InterPro" id="IPR020846">
    <property type="entry name" value="MFS_dom"/>
</dbReference>
<dbReference type="Gene3D" id="1.20.1720.10">
    <property type="entry name" value="Multidrug resistance protein D"/>
    <property type="match status" value="1"/>
</dbReference>
<feature type="transmembrane region" description="Helical" evidence="8">
    <location>
        <begin position="78"/>
        <end position="104"/>
    </location>
</feature>
<evidence type="ECO:0000256" key="1">
    <source>
        <dbReference type="ARBA" id="ARBA00004651"/>
    </source>
</evidence>
<reference evidence="11" key="1">
    <citation type="journal article" date="2019" name="Int. J. Syst. Evol. Microbiol.">
        <title>The Global Catalogue of Microorganisms (GCM) 10K type strain sequencing project: providing services to taxonomists for standard genome sequencing and annotation.</title>
        <authorList>
            <consortium name="The Broad Institute Genomics Platform"/>
            <consortium name="The Broad Institute Genome Sequencing Center for Infectious Disease"/>
            <person name="Wu L."/>
            <person name="Ma J."/>
        </authorList>
    </citation>
    <scope>NUCLEOTIDE SEQUENCE [LARGE SCALE GENOMIC DNA]</scope>
    <source>
        <strain evidence="11">CCM 7043</strain>
    </source>
</reference>
<name>A0ABW4ERJ8_9PSEU</name>
<comment type="subcellular location">
    <subcellularLocation>
        <location evidence="1">Cell membrane</location>
        <topology evidence="1">Multi-pass membrane protein</topology>
    </subcellularLocation>
</comment>
<feature type="transmembrane region" description="Helical" evidence="8">
    <location>
        <begin position="169"/>
        <end position="188"/>
    </location>
</feature>
<evidence type="ECO:0000256" key="7">
    <source>
        <dbReference type="ARBA" id="ARBA00023136"/>
    </source>
</evidence>
<evidence type="ECO:0000256" key="4">
    <source>
        <dbReference type="ARBA" id="ARBA00022475"/>
    </source>
</evidence>
<organism evidence="10 11">
    <name type="scientific">Pseudonocardia yunnanensis</name>
    <dbReference type="NCBI Taxonomy" id="58107"/>
    <lineage>
        <taxon>Bacteria</taxon>
        <taxon>Bacillati</taxon>
        <taxon>Actinomycetota</taxon>
        <taxon>Actinomycetes</taxon>
        <taxon>Pseudonocardiales</taxon>
        <taxon>Pseudonocardiaceae</taxon>
        <taxon>Pseudonocardia</taxon>
    </lineage>
</organism>
<keyword evidence="6 8" id="KW-1133">Transmembrane helix</keyword>
<dbReference type="Gene3D" id="1.20.1250.20">
    <property type="entry name" value="MFS general substrate transporter like domains"/>
    <property type="match status" value="1"/>
</dbReference>
<feature type="transmembrane region" description="Helical" evidence="8">
    <location>
        <begin position="12"/>
        <end position="34"/>
    </location>
</feature>
<dbReference type="Pfam" id="PF07690">
    <property type="entry name" value="MFS_1"/>
    <property type="match status" value="1"/>
</dbReference>
<feature type="transmembrane region" description="Helical" evidence="8">
    <location>
        <begin position="360"/>
        <end position="382"/>
    </location>
</feature>
<feature type="transmembrane region" description="Helical" evidence="8">
    <location>
        <begin position="46"/>
        <end position="66"/>
    </location>
</feature>
<feature type="transmembrane region" description="Helical" evidence="8">
    <location>
        <begin position="403"/>
        <end position="422"/>
    </location>
</feature>
<evidence type="ECO:0000256" key="5">
    <source>
        <dbReference type="ARBA" id="ARBA00022692"/>
    </source>
</evidence>
<dbReference type="PANTHER" id="PTHR42718">
    <property type="entry name" value="MAJOR FACILITATOR SUPERFAMILY MULTIDRUG TRANSPORTER MFSC"/>
    <property type="match status" value="1"/>
</dbReference>
<dbReference type="RefSeq" id="WP_344725569.1">
    <property type="nucleotide sequence ID" value="NZ_BAAAUS010000034.1"/>
</dbReference>
<protein>
    <submittedName>
        <fullName evidence="10">MFS transporter</fullName>
    </submittedName>
</protein>
<evidence type="ECO:0000256" key="8">
    <source>
        <dbReference type="SAM" id="Phobius"/>
    </source>
</evidence>
<keyword evidence="5 8" id="KW-0812">Transmembrane</keyword>
<keyword evidence="11" id="KW-1185">Reference proteome</keyword>
<feature type="transmembrane region" description="Helical" evidence="8">
    <location>
        <begin position="428"/>
        <end position="452"/>
    </location>
</feature>
<comment type="caution">
    <text evidence="10">The sequence shown here is derived from an EMBL/GenBank/DDBJ whole genome shotgun (WGS) entry which is preliminary data.</text>
</comment>
<dbReference type="InterPro" id="IPR011701">
    <property type="entry name" value="MFS"/>
</dbReference>
<accession>A0ABW4ERJ8</accession>
<feature type="transmembrane region" description="Helical" evidence="8">
    <location>
        <begin position="200"/>
        <end position="217"/>
    </location>
</feature>
<feature type="transmembrane region" description="Helical" evidence="8">
    <location>
        <begin position="333"/>
        <end position="354"/>
    </location>
</feature>
<gene>
    <name evidence="10" type="ORF">ACFSJD_04245</name>
</gene>
<dbReference type="Proteomes" id="UP001597114">
    <property type="component" value="Unassembled WGS sequence"/>
</dbReference>
<feature type="transmembrane region" description="Helical" evidence="8">
    <location>
        <begin position="140"/>
        <end position="163"/>
    </location>
</feature>
<dbReference type="InterPro" id="IPR036259">
    <property type="entry name" value="MFS_trans_sf"/>
</dbReference>
<dbReference type="InterPro" id="IPR004638">
    <property type="entry name" value="EmrB-like"/>
</dbReference>
<keyword evidence="3" id="KW-0813">Transport</keyword>
<evidence type="ECO:0000259" key="9">
    <source>
        <dbReference type="PROSITE" id="PS50850"/>
    </source>
</evidence>
<proteinExistence type="inferred from homology"/>
<comment type="similarity">
    <text evidence="2">Belongs to the major facilitator superfamily. EmrB family.</text>
</comment>
<feature type="transmembrane region" description="Helical" evidence="8">
    <location>
        <begin position="302"/>
        <end position="321"/>
    </location>
</feature>
<evidence type="ECO:0000256" key="6">
    <source>
        <dbReference type="ARBA" id="ARBA00022989"/>
    </source>
</evidence>
<evidence type="ECO:0000313" key="10">
    <source>
        <dbReference type="EMBL" id="MFD1516684.1"/>
    </source>
</evidence>
<dbReference type="SUPFAM" id="SSF103473">
    <property type="entry name" value="MFS general substrate transporter"/>
    <property type="match status" value="1"/>
</dbReference>
<sequence length="484" mass="50380">MPELDQRHKMAILAICCMGLFIVGLDNTIVNLALPSIGHELQASVSSLQWVIDAYTVVLASFLMLAGSTGDRIGRKRVFQTGLVLFSLGSLLCSIAPGIGLLIVFRMLQAVGGSMLNPVALSIITNVFMDRRERAKAIGVWGAVVGLSWALGPVLGGLLVDSIGWRSVFWINVPIGLAAVLLVARFVPESRSARPRPIDPIGQLLLIVLLATLTYGIIEAPGQGIESPWIIACFLVAVASAIAFVSYEKRVDEPLLNMRFFASPPFTGATLIAVGSFGVMAGFLFLNALYLQEVRGYSPLHAGLLTLPMAVMTGGLAPVAGRLVATHGPRIPLAAGTVAITAGSLLLSVLTAQSPVVEVVLSYAVFGIGFGFINAPVSNAAVSGMPASQAGVAAAVASTSRQVGATLGVAVLGSVVTARIVGPLSTGFVAAAHLGWLIMAGAGVAMFVIGVLTTGKWGMRKAQVFDEEFPQDMPVAQSVAVQSR</sequence>
<dbReference type="EMBL" id="JBHUCO010000005">
    <property type="protein sequence ID" value="MFD1516684.1"/>
    <property type="molecule type" value="Genomic_DNA"/>
</dbReference>
<keyword evidence="7 8" id="KW-0472">Membrane</keyword>
<feature type="domain" description="Major facilitator superfamily (MFS) profile" evidence="9">
    <location>
        <begin position="12"/>
        <end position="458"/>
    </location>
</feature>
<feature type="transmembrane region" description="Helical" evidence="8">
    <location>
        <begin position="268"/>
        <end position="290"/>
    </location>
</feature>
<feature type="transmembrane region" description="Helical" evidence="8">
    <location>
        <begin position="110"/>
        <end position="128"/>
    </location>
</feature>
<keyword evidence="4" id="KW-1003">Cell membrane</keyword>
<feature type="transmembrane region" description="Helical" evidence="8">
    <location>
        <begin position="229"/>
        <end position="247"/>
    </location>
</feature>
<dbReference type="PROSITE" id="PS50850">
    <property type="entry name" value="MFS"/>
    <property type="match status" value="1"/>
</dbReference>
<evidence type="ECO:0000256" key="2">
    <source>
        <dbReference type="ARBA" id="ARBA00008537"/>
    </source>
</evidence>
<dbReference type="NCBIfam" id="TIGR00711">
    <property type="entry name" value="efflux_EmrB"/>
    <property type="match status" value="1"/>
</dbReference>